<protein>
    <submittedName>
        <fullName evidence="6">Uncharacterized protein</fullName>
    </submittedName>
</protein>
<feature type="repeat" description="ANK" evidence="3">
    <location>
        <begin position="899"/>
        <end position="931"/>
    </location>
</feature>
<feature type="region of interest" description="Disordered" evidence="5">
    <location>
        <begin position="72"/>
        <end position="93"/>
    </location>
</feature>
<dbReference type="Pfam" id="PF00023">
    <property type="entry name" value="Ank"/>
    <property type="match status" value="1"/>
</dbReference>
<evidence type="ECO:0000256" key="4">
    <source>
        <dbReference type="SAM" id="Coils"/>
    </source>
</evidence>
<keyword evidence="4" id="KW-0175">Coiled coil</keyword>
<dbReference type="SUPFAM" id="SSF48403">
    <property type="entry name" value="Ankyrin repeat"/>
    <property type="match status" value="1"/>
</dbReference>
<dbReference type="Proteomes" id="UP000794436">
    <property type="component" value="Unassembled WGS sequence"/>
</dbReference>
<feature type="coiled-coil region" evidence="4">
    <location>
        <begin position="4"/>
        <end position="61"/>
    </location>
</feature>
<organism evidence="6 7">
    <name type="scientific">Pythium oligandrum</name>
    <name type="common">Mycoparasitic fungus</name>
    <dbReference type="NCBI Taxonomy" id="41045"/>
    <lineage>
        <taxon>Eukaryota</taxon>
        <taxon>Sar</taxon>
        <taxon>Stramenopiles</taxon>
        <taxon>Oomycota</taxon>
        <taxon>Peronosporomycetes</taxon>
        <taxon>Pythiales</taxon>
        <taxon>Pythiaceae</taxon>
        <taxon>Pythium</taxon>
    </lineage>
</organism>
<feature type="repeat" description="ANK" evidence="3">
    <location>
        <begin position="610"/>
        <end position="642"/>
    </location>
</feature>
<dbReference type="InterPro" id="IPR002110">
    <property type="entry name" value="Ankyrin_rpt"/>
</dbReference>
<dbReference type="Pfam" id="PF00612">
    <property type="entry name" value="IQ"/>
    <property type="match status" value="4"/>
</dbReference>
<evidence type="ECO:0000256" key="2">
    <source>
        <dbReference type="ARBA" id="ARBA00023043"/>
    </source>
</evidence>
<dbReference type="Gene3D" id="1.20.5.190">
    <property type="match status" value="2"/>
</dbReference>
<keyword evidence="1" id="KW-0677">Repeat</keyword>
<feature type="repeat" description="ANK" evidence="3">
    <location>
        <begin position="797"/>
        <end position="829"/>
    </location>
</feature>
<feature type="region of interest" description="Disordered" evidence="5">
    <location>
        <begin position="189"/>
        <end position="208"/>
    </location>
</feature>
<dbReference type="OrthoDB" id="187617at2759"/>
<sequence>MMIYSDEERKLRNMRIEHLKMERNNSENQYRTQLRLLQNRIQLQEQELQHIQSKITAAQAQVDDVWKDVVRVPRSSPSKRSQQARDGPLSKGAQEIPSVLGRFECYISRLQRKFDIETKAAAMLAKPWKQQMEELQLRMVIKIQRAYRARRKARMTRKKAREDLSEKIRARELQKQNELMNRKRQEALREKDMQKHRARITARKEQEEKARAAIEKKQEALIARLREEEIEQRDGERNRRLKVRMFKKWSAFLTIRRKCREANRLFLKIQFMRWRHFHREYQRIQAACRVIQRSFRRRRELRKLRKVMMMSAKRNKLARRYLQKLQMRQLQQIFNVWAEKTSKQLTLKANYQAILQKRHAYWFERWINFVIVWKQRVLECVLLIQRVYRGRIAREVVRYHRRRVAAATSLQRIFRGIRGREIARVRKMIRSRQDTGTRTILQRIQHRQAFICLCQLHNHAHRERTIKNMAIRHRESLVRNVFYGFVSYRDHKQEKRAEFLRLQYSSAVTIQRHYRRHRCEQLFHISLRYHRAAVKIQRVYRGFRGREYVKKCRWEIQAAETVQTAWRKRRAWRLAEATKAEMILLAAYKGDFTSTRRSIENGNWYVTDAEGNGILHVAAAAGHKRLVKLCLRYYMDINAVNKHNQTALHLLLANLPPSGYEGNASMIEERVALAEYMIDHGAWHEAADDHGITPLLLCAGLGQTEATEMLLERVANTEARSSGGMNAAQLAVEGNHFKTLRVLLASRGFNSRANTTDTLHLLHACAGRGLVDCLRVLVEHLEVYTIQEDQFNARDDDGYTPLIYAISNSNIDAVQCLLEHGASPDIKDYFGRAPLHFAVSVGDAGSSAAVELLTTYDADVNVKDTDGDAALHMCCDRDSRLECTVLLLRHGAFIGSNALGNHPTHIAARYGAVDTLKILIEYGADMNIKNYEGKTPLGMARMYSQSKVVQFVAVYFASDIVGDDDSELIDQEADPDAGDKPDKDDEKHPVMTLEDWAHTLSTAYRLGTLAEWTHYVDVTTECSFFSMDCSREGEPPFCTWDTPVEFDAALGEHWEVIRGGGTSVASRTHNSPMTTVPTGHTDYDDLLPALGGKGVQYFYHHKATSEVRETAPPIDYALLQDVVQNSKRHKMLRQRIRKVSGAASATAMEYMRFFYTFEEESAQTRAELRAAVKIQRHFRARRTTRMVRQLLYENKCAVDLQRAFRGRKARRAAADIRKEHACATKIQAVWRGFRTRQLEKNVHHAERLAHLNRRKMAIKIQRLFRGYVARKLFYREKVVQKLGPRGYFAWEQARRRAITIQSFRVWDEMELRGEFPCVYFYCHQVTRSCSWEKPPDWQVHDRFQFEERRQLFRWGYTQAMKQSAVRLQRLWRARQARISFRLIMKSVQLMKTSERDYLEDPTNLVKMGNYVLFLHAILHEYDRARPLYARLMRMMAQRGPDVPFILFSYGIFLYVTQEDDVALVEDMILRAKLKDKQLTKYKMAYLGFFRQSMIQNPHNAESNLNYAACLQWLFEQYEESTKYYLRAIAANPRKKGIMELFQDMLNRKRQVDKAKNPSLFKPPRGVKRSREEEDELRAQYEGYELFRRWQVKQAEEDDQRRKLQYEAEKEAADRLDAAKKIQTRYRRRRAMRQVNRAKNERQVALSMVELAQQKVVYDLVQEAFDQVVASQPAQKSTFGGMLKTKKTATKQMTLSIAQLDAVFRIMTHGLTDEELNAAVNDFRSQYPKLQNVNVMDMTKFAQRHPTLSTHLNARKNEKQVK</sequence>
<evidence type="ECO:0000256" key="1">
    <source>
        <dbReference type="ARBA" id="ARBA00022737"/>
    </source>
</evidence>
<gene>
    <name evidence="6" type="ORF">Poli38472_011255</name>
</gene>
<dbReference type="InterPro" id="IPR000048">
    <property type="entry name" value="IQ_motif_EF-hand-BS"/>
</dbReference>
<feature type="compositionally biased region" description="Low complexity" evidence="5">
    <location>
        <begin position="72"/>
        <end position="81"/>
    </location>
</feature>
<keyword evidence="7" id="KW-1185">Reference proteome</keyword>
<dbReference type="Gene3D" id="1.25.40.20">
    <property type="entry name" value="Ankyrin repeat-containing domain"/>
    <property type="match status" value="2"/>
</dbReference>
<accession>A0A8K1FKY5</accession>
<dbReference type="PROSITE" id="PS50096">
    <property type="entry name" value="IQ"/>
    <property type="match status" value="8"/>
</dbReference>
<dbReference type="CDD" id="cd22249">
    <property type="entry name" value="UDM1_RNF168_RNF169-like"/>
    <property type="match status" value="1"/>
</dbReference>
<dbReference type="PANTHER" id="PTHR24198:SF165">
    <property type="entry name" value="ANKYRIN REPEAT-CONTAINING PROTEIN-RELATED"/>
    <property type="match status" value="1"/>
</dbReference>
<dbReference type="CDD" id="cd23767">
    <property type="entry name" value="IQCD"/>
    <property type="match status" value="1"/>
</dbReference>
<proteinExistence type="predicted"/>
<evidence type="ECO:0000313" key="6">
    <source>
        <dbReference type="EMBL" id="TMW67635.1"/>
    </source>
</evidence>
<dbReference type="PROSITE" id="PS50297">
    <property type="entry name" value="ANK_REP_REGION"/>
    <property type="match status" value="4"/>
</dbReference>
<dbReference type="Pfam" id="PF12796">
    <property type="entry name" value="Ank_2"/>
    <property type="match status" value="2"/>
</dbReference>
<dbReference type="InterPro" id="IPR036770">
    <property type="entry name" value="Ankyrin_rpt-contain_sf"/>
</dbReference>
<evidence type="ECO:0000256" key="3">
    <source>
        <dbReference type="PROSITE-ProRule" id="PRU00023"/>
    </source>
</evidence>
<feature type="repeat" description="ANK" evidence="3">
    <location>
        <begin position="830"/>
        <end position="865"/>
    </location>
</feature>
<reference evidence="6" key="1">
    <citation type="submission" date="2019-03" db="EMBL/GenBank/DDBJ databases">
        <title>Long read genome sequence of the mycoparasitic Pythium oligandrum ATCC 38472 isolated from sugarbeet rhizosphere.</title>
        <authorList>
            <person name="Gaulin E."/>
        </authorList>
    </citation>
    <scope>NUCLEOTIDE SEQUENCE</scope>
    <source>
        <strain evidence="6">ATCC 38472_TT</strain>
    </source>
</reference>
<name>A0A8K1FKY5_PYTOL</name>
<comment type="caution">
    <text evidence="6">The sequence shown here is derived from an EMBL/GenBank/DDBJ whole genome shotgun (WGS) entry which is preliminary data.</text>
</comment>
<evidence type="ECO:0000256" key="5">
    <source>
        <dbReference type="SAM" id="MobiDB-lite"/>
    </source>
</evidence>
<dbReference type="PANTHER" id="PTHR24198">
    <property type="entry name" value="ANKYRIN REPEAT AND PROTEIN KINASE DOMAIN-CONTAINING PROTEIN"/>
    <property type="match status" value="1"/>
</dbReference>
<keyword evidence="2 3" id="KW-0040">ANK repeat</keyword>
<evidence type="ECO:0000313" key="7">
    <source>
        <dbReference type="Proteomes" id="UP000794436"/>
    </source>
</evidence>
<feature type="repeat" description="ANK" evidence="3">
    <location>
        <begin position="690"/>
        <end position="722"/>
    </location>
</feature>
<dbReference type="SMART" id="SM00248">
    <property type="entry name" value="ANK"/>
    <property type="match status" value="9"/>
</dbReference>
<dbReference type="PROSITE" id="PS50088">
    <property type="entry name" value="ANK_REPEAT"/>
    <property type="match status" value="5"/>
</dbReference>
<dbReference type="SMART" id="SM00015">
    <property type="entry name" value="IQ"/>
    <property type="match status" value="11"/>
</dbReference>
<dbReference type="EMBL" id="SPLM01000004">
    <property type="protein sequence ID" value="TMW67635.1"/>
    <property type="molecule type" value="Genomic_DNA"/>
</dbReference>